<keyword evidence="15" id="KW-1185">Reference proteome</keyword>
<dbReference type="Pfam" id="PF00067">
    <property type="entry name" value="p450"/>
    <property type="match status" value="1"/>
</dbReference>
<sequence>MALVLFPISVIFIFLAYKLSRNGKGLPHYINLRKVSVLKLFSTKSLETYRHIRADEVRVMVKFIFKDCTSPYDHGRGLVVRKKVGAVAFNNITRLLFGKRFENEDGVLNQQGMEFVAHLVKKAERDKYDLNQDNIGGLLWGMVFAGMDAVAISVEWAMAELIKNPRRNRRHKRSLTV</sequence>
<evidence type="ECO:0000256" key="12">
    <source>
        <dbReference type="SAM" id="Phobius"/>
    </source>
</evidence>
<evidence type="ECO:0000256" key="6">
    <source>
        <dbReference type="ARBA" id="ARBA00022723"/>
    </source>
</evidence>
<dbReference type="PANTHER" id="PTHR47944:SF10">
    <property type="entry name" value="CYTOCHROME P450 98A9"/>
    <property type="match status" value="1"/>
</dbReference>
<dbReference type="GO" id="GO:0016020">
    <property type="term" value="C:membrane"/>
    <property type="evidence" value="ECO:0007669"/>
    <property type="project" value="UniProtKB-SubCell"/>
</dbReference>
<evidence type="ECO:0000256" key="9">
    <source>
        <dbReference type="ARBA" id="ARBA00023004"/>
    </source>
</evidence>
<evidence type="ECO:0000256" key="11">
    <source>
        <dbReference type="ARBA" id="ARBA00023136"/>
    </source>
</evidence>
<keyword evidence="13" id="KW-0732">Signal</keyword>
<dbReference type="InterPro" id="IPR036396">
    <property type="entry name" value="Cyt_P450_sf"/>
</dbReference>
<keyword evidence="5 12" id="KW-0812">Transmembrane</keyword>
<comment type="caution">
    <text evidence="14">The sequence shown here is derived from an EMBL/GenBank/DDBJ whole genome shotgun (WGS) entry which is preliminary data.</text>
</comment>
<gene>
    <name evidence="14" type="ORF">M0R45_023249</name>
</gene>
<keyword evidence="11 12" id="KW-0472">Membrane</keyword>
<dbReference type="Proteomes" id="UP001457282">
    <property type="component" value="Unassembled WGS sequence"/>
</dbReference>
<dbReference type="GO" id="GO:0020037">
    <property type="term" value="F:heme binding"/>
    <property type="evidence" value="ECO:0007669"/>
    <property type="project" value="InterPro"/>
</dbReference>
<evidence type="ECO:0000256" key="10">
    <source>
        <dbReference type="ARBA" id="ARBA00023033"/>
    </source>
</evidence>
<evidence type="ECO:0000256" key="1">
    <source>
        <dbReference type="ARBA" id="ARBA00001971"/>
    </source>
</evidence>
<reference evidence="14 15" key="1">
    <citation type="journal article" date="2023" name="G3 (Bethesda)">
        <title>A chromosome-length genome assembly and annotation of blackberry (Rubus argutus, cv. 'Hillquist').</title>
        <authorList>
            <person name="Bruna T."/>
            <person name="Aryal R."/>
            <person name="Dudchenko O."/>
            <person name="Sargent D.J."/>
            <person name="Mead D."/>
            <person name="Buti M."/>
            <person name="Cavallini A."/>
            <person name="Hytonen T."/>
            <person name="Andres J."/>
            <person name="Pham M."/>
            <person name="Weisz D."/>
            <person name="Mascagni F."/>
            <person name="Usai G."/>
            <person name="Natali L."/>
            <person name="Bassil N."/>
            <person name="Fernandez G.E."/>
            <person name="Lomsadze A."/>
            <person name="Armour M."/>
            <person name="Olukolu B."/>
            <person name="Poorten T."/>
            <person name="Britton C."/>
            <person name="Davik J."/>
            <person name="Ashrafi H."/>
            <person name="Aiden E.L."/>
            <person name="Borodovsky M."/>
            <person name="Worthington M."/>
        </authorList>
    </citation>
    <scope>NUCLEOTIDE SEQUENCE [LARGE SCALE GENOMIC DNA]</scope>
    <source>
        <strain evidence="14">PI 553951</strain>
    </source>
</reference>
<name>A0AAW1WQU8_RUBAR</name>
<dbReference type="AlphaFoldDB" id="A0AAW1WQU8"/>
<comment type="subcellular location">
    <subcellularLocation>
        <location evidence="2">Membrane</location>
        <topology evidence="2">Single-pass membrane protein</topology>
    </subcellularLocation>
</comment>
<dbReference type="InterPro" id="IPR001128">
    <property type="entry name" value="Cyt_P450"/>
</dbReference>
<keyword evidence="10" id="KW-0503">Monooxygenase</keyword>
<dbReference type="GO" id="GO:0016705">
    <property type="term" value="F:oxidoreductase activity, acting on paired donors, with incorporation or reduction of molecular oxygen"/>
    <property type="evidence" value="ECO:0007669"/>
    <property type="project" value="InterPro"/>
</dbReference>
<evidence type="ECO:0000256" key="3">
    <source>
        <dbReference type="ARBA" id="ARBA00010617"/>
    </source>
</evidence>
<evidence type="ECO:0000313" key="15">
    <source>
        <dbReference type="Proteomes" id="UP001457282"/>
    </source>
</evidence>
<organism evidence="14 15">
    <name type="scientific">Rubus argutus</name>
    <name type="common">Southern blackberry</name>
    <dbReference type="NCBI Taxonomy" id="59490"/>
    <lineage>
        <taxon>Eukaryota</taxon>
        <taxon>Viridiplantae</taxon>
        <taxon>Streptophyta</taxon>
        <taxon>Embryophyta</taxon>
        <taxon>Tracheophyta</taxon>
        <taxon>Spermatophyta</taxon>
        <taxon>Magnoliopsida</taxon>
        <taxon>eudicotyledons</taxon>
        <taxon>Gunneridae</taxon>
        <taxon>Pentapetalae</taxon>
        <taxon>rosids</taxon>
        <taxon>fabids</taxon>
        <taxon>Rosales</taxon>
        <taxon>Rosaceae</taxon>
        <taxon>Rosoideae</taxon>
        <taxon>Rosoideae incertae sedis</taxon>
        <taxon>Rubus</taxon>
    </lineage>
</organism>
<evidence type="ECO:0000256" key="7">
    <source>
        <dbReference type="ARBA" id="ARBA00022989"/>
    </source>
</evidence>
<evidence type="ECO:0000256" key="8">
    <source>
        <dbReference type="ARBA" id="ARBA00023002"/>
    </source>
</evidence>
<keyword evidence="6" id="KW-0479">Metal-binding</keyword>
<feature type="transmembrane region" description="Helical" evidence="12">
    <location>
        <begin position="138"/>
        <end position="162"/>
    </location>
</feature>
<dbReference type="GO" id="GO:0004497">
    <property type="term" value="F:monooxygenase activity"/>
    <property type="evidence" value="ECO:0007669"/>
    <property type="project" value="UniProtKB-KW"/>
</dbReference>
<dbReference type="EMBL" id="JBEDUW010000005">
    <property type="protein sequence ID" value="KAK9925993.1"/>
    <property type="molecule type" value="Genomic_DNA"/>
</dbReference>
<keyword evidence="4" id="KW-0349">Heme</keyword>
<evidence type="ECO:0000313" key="14">
    <source>
        <dbReference type="EMBL" id="KAK9925993.1"/>
    </source>
</evidence>
<evidence type="ECO:0000256" key="5">
    <source>
        <dbReference type="ARBA" id="ARBA00022692"/>
    </source>
</evidence>
<dbReference type="GO" id="GO:0005506">
    <property type="term" value="F:iron ion binding"/>
    <property type="evidence" value="ECO:0007669"/>
    <property type="project" value="InterPro"/>
</dbReference>
<dbReference type="SUPFAM" id="SSF48264">
    <property type="entry name" value="Cytochrome P450"/>
    <property type="match status" value="1"/>
</dbReference>
<comment type="cofactor">
    <cofactor evidence="1">
        <name>heme</name>
        <dbReference type="ChEBI" id="CHEBI:30413"/>
    </cofactor>
</comment>
<evidence type="ECO:0000256" key="2">
    <source>
        <dbReference type="ARBA" id="ARBA00004167"/>
    </source>
</evidence>
<feature type="signal peptide" evidence="13">
    <location>
        <begin position="1"/>
        <end position="25"/>
    </location>
</feature>
<evidence type="ECO:0000256" key="4">
    <source>
        <dbReference type="ARBA" id="ARBA00022617"/>
    </source>
</evidence>
<dbReference type="Gene3D" id="1.10.630.10">
    <property type="entry name" value="Cytochrome P450"/>
    <property type="match status" value="1"/>
</dbReference>
<keyword evidence="7 12" id="KW-1133">Transmembrane helix</keyword>
<comment type="similarity">
    <text evidence="3">Belongs to the cytochrome P450 family.</text>
</comment>
<feature type="chain" id="PRO_5043441567" evidence="13">
    <location>
        <begin position="26"/>
        <end position="177"/>
    </location>
</feature>
<protein>
    <submittedName>
        <fullName evidence="14">Uncharacterized protein</fullName>
    </submittedName>
</protein>
<accession>A0AAW1WQU8</accession>
<proteinExistence type="inferred from homology"/>
<keyword evidence="8" id="KW-0560">Oxidoreductase</keyword>
<evidence type="ECO:0000256" key="13">
    <source>
        <dbReference type="SAM" id="SignalP"/>
    </source>
</evidence>
<keyword evidence="9" id="KW-0408">Iron</keyword>
<dbReference type="PANTHER" id="PTHR47944">
    <property type="entry name" value="CYTOCHROME P450 98A9"/>
    <property type="match status" value="1"/>
</dbReference>